<comment type="caution">
    <text evidence="1">The sequence shown here is derived from an EMBL/GenBank/DDBJ whole genome shotgun (WGS) entry which is preliminary data.</text>
</comment>
<protein>
    <recommendedName>
        <fullName evidence="3">Retrotransposon gag domain-containing protein</fullName>
    </recommendedName>
</protein>
<organism evidence="1 2">
    <name type="scientific">Acropora cervicornis</name>
    <name type="common">Staghorn coral</name>
    <dbReference type="NCBI Taxonomy" id="6130"/>
    <lineage>
        <taxon>Eukaryota</taxon>
        <taxon>Metazoa</taxon>
        <taxon>Cnidaria</taxon>
        <taxon>Anthozoa</taxon>
        <taxon>Hexacorallia</taxon>
        <taxon>Scleractinia</taxon>
        <taxon>Astrocoeniina</taxon>
        <taxon>Acroporidae</taxon>
        <taxon>Acropora</taxon>
    </lineage>
</organism>
<evidence type="ECO:0000313" key="1">
    <source>
        <dbReference type="EMBL" id="KAK2552449.1"/>
    </source>
</evidence>
<dbReference type="PANTHER" id="PTHR33198">
    <property type="entry name" value="ANK_REP_REGION DOMAIN-CONTAINING PROTEIN-RELATED"/>
    <property type="match status" value="1"/>
</dbReference>
<accession>A0AAD9Q0I0</accession>
<proteinExistence type="predicted"/>
<dbReference type="AlphaFoldDB" id="A0AAD9Q0I0"/>
<evidence type="ECO:0000313" key="2">
    <source>
        <dbReference type="Proteomes" id="UP001249851"/>
    </source>
</evidence>
<evidence type="ECO:0008006" key="3">
    <source>
        <dbReference type="Google" id="ProtNLM"/>
    </source>
</evidence>
<reference evidence="1" key="2">
    <citation type="journal article" date="2023" name="Science">
        <title>Genomic signatures of disease resistance in endangered staghorn corals.</title>
        <authorList>
            <person name="Vollmer S.V."/>
            <person name="Selwyn J.D."/>
            <person name="Despard B.A."/>
            <person name="Roesel C.L."/>
        </authorList>
    </citation>
    <scope>NUCLEOTIDE SEQUENCE</scope>
    <source>
        <strain evidence="1">K2</strain>
    </source>
</reference>
<gene>
    <name evidence="1" type="ORF">P5673_026536</name>
</gene>
<dbReference type="EMBL" id="JARQWQ010000087">
    <property type="protein sequence ID" value="KAK2552449.1"/>
    <property type="molecule type" value="Genomic_DNA"/>
</dbReference>
<dbReference type="Proteomes" id="UP001249851">
    <property type="component" value="Unassembled WGS sequence"/>
</dbReference>
<sequence>MSDEEADGAPVQNVAAHFSGNIMNFERPKFNARQENRLEALKAFKKKCGYIFKGSLVNISEERKFILVQDWLGPEGQKIYDSLDWGEDEDVNNYELMWTKLEGAVSAECNEIVASKKFKERVQKPKETITSFVTDLMLLVKDCNYIDEDRQVRDQFVYGVSDDDLKK</sequence>
<name>A0AAD9Q0I0_ACRCE</name>
<dbReference type="PANTHER" id="PTHR33198:SF20">
    <property type="entry name" value="RETROTRANSPOSON GAG DOMAIN-CONTAINING PROTEIN"/>
    <property type="match status" value="1"/>
</dbReference>
<keyword evidence="2" id="KW-1185">Reference proteome</keyword>
<reference evidence="1" key="1">
    <citation type="journal article" date="2023" name="G3 (Bethesda)">
        <title>Whole genome assembly and annotation of the endangered Caribbean coral Acropora cervicornis.</title>
        <authorList>
            <person name="Selwyn J.D."/>
            <person name="Vollmer S.V."/>
        </authorList>
    </citation>
    <scope>NUCLEOTIDE SEQUENCE</scope>
    <source>
        <strain evidence="1">K2</strain>
    </source>
</reference>